<evidence type="ECO:0000256" key="3">
    <source>
        <dbReference type="ARBA" id="ARBA00022670"/>
    </source>
</evidence>
<feature type="compositionally biased region" description="Low complexity" evidence="7">
    <location>
        <begin position="347"/>
        <end position="402"/>
    </location>
</feature>
<dbReference type="OrthoDB" id="18915at2759"/>
<evidence type="ECO:0000256" key="6">
    <source>
        <dbReference type="ARBA" id="ARBA00022807"/>
    </source>
</evidence>
<dbReference type="InterPro" id="IPR038765">
    <property type="entry name" value="Papain-like_cys_pep_sf"/>
</dbReference>
<dbReference type="InterPro" id="IPR042467">
    <property type="entry name" value="Peptidase_C65_otubain_sub2"/>
</dbReference>
<dbReference type="GO" id="GO:0004843">
    <property type="term" value="F:cysteine-type deubiquitinase activity"/>
    <property type="evidence" value="ECO:0007669"/>
    <property type="project" value="UniProtKB-EC"/>
</dbReference>
<dbReference type="GO" id="GO:0043130">
    <property type="term" value="F:ubiquitin binding"/>
    <property type="evidence" value="ECO:0007669"/>
    <property type="project" value="TreeGrafter"/>
</dbReference>
<dbReference type="PANTHER" id="PTHR12931:SF15">
    <property type="entry name" value="UBIQUITIN THIOESTERASE OTUBAIN-LIKE"/>
    <property type="match status" value="1"/>
</dbReference>
<keyword evidence="10" id="KW-1185">Reference proteome</keyword>
<keyword evidence="4" id="KW-0833">Ubl conjugation pathway</keyword>
<dbReference type="EMBL" id="QKWK01000005">
    <property type="protein sequence ID" value="TXT10617.1"/>
    <property type="molecule type" value="Genomic_DNA"/>
</dbReference>
<reference evidence="9 10" key="1">
    <citation type="journal article" date="2019" name="PLoS Genet.">
        <title>Convergent evolution of linked mating-type loci in basidiomycete fungi.</title>
        <authorList>
            <person name="Sun S."/>
            <person name="Coelho M.A."/>
            <person name="Heitman J."/>
            <person name="Nowrousian M."/>
        </authorList>
    </citation>
    <scope>NUCLEOTIDE SEQUENCE [LARGE SCALE GENOMIC DNA]</scope>
    <source>
        <strain evidence="9 10">CBS 4282</strain>
    </source>
</reference>
<dbReference type="GO" id="GO:0005634">
    <property type="term" value="C:nucleus"/>
    <property type="evidence" value="ECO:0007669"/>
    <property type="project" value="TreeGrafter"/>
</dbReference>
<evidence type="ECO:0000256" key="2">
    <source>
        <dbReference type="ARBA" id="ARBA00012759"/>
    </source>
</evidence>
<comment type="catalytic activity">
    <reaction evidence="1">
        <text>Thiol-dependent hydrolysis of ester, thioester, amide, peptide and isopeptide bonds formed by the C-terminal Gly of ubiquitin (a 76-residue protein attached to proteins as an intracellular targeting signal).</text>
        <dbReference type="EC" id="3.4.19.12"/>
    </reaction>
</comment>
<evidence type="ECO:0000313" key="9">
    <source>
        <dbReference type="EMBL" id="TXT10617.1"/>
    </source>
</evidence>
<dbReference type="InterPro" id="IPR003323">
    <property type="entry name" value="OTU_dom"/>
</dbReference>
<accession>A0A7D8Z0E7</accession>
<evidence type="ECO:0000256" key="4">
    <source>
        <dbReference type="ARBA" id="ARBA00022786"/>
    </source>
</evidence>
<keyword evidence="5" id="KW-0378">Hydrolase</keyword>
<proteinExistence type="predicted"/>
<sequence length="408" mass="42958">MEGMDGDVMNKPLISGPVPLLAIKAEYLRGSPQVLRKLEWLEQNGWDQVWRARGDGDCFYRSFTLAYLLRILYAPNPAKEAGAALTAIQATVPVMERVGFQSDILEEFIDPLINVIVSFIDPPHGQQPTEFTLLQLLQDAEKSNCIVVALRLMTGAHIRTHPDDFAPFLFSPVTLEPTTPDAFCREEVEPCGKEADHAQIMALASALAVPLRVAYLDRSDISGDDVINWVEFGEQKGAEEELRPLTLLYRPGHFDVVTKDHIMQAALVQTRHELADTPPVVPTPPPQGPPVAAASAVAPVAAAPAVASAAAASQEPAEAVAAAPPADPAPAAPTPAVGTGKAHTVDPATTEPSEAPATPPSYSAAPSEPAAASELAAPSEPAAASEPAPSEPLAPEAAPAAEQAKPIV</sequence>
<dbReference type="Gene3D" id="3.30.200.60">
    <property type="entry name" value="Peptidase C65 Otubain, subdomain 1"/>
    <property type="match status" value="1"/>
</dbReference>
<dbReference type="InterPro" id="IPR042468">
    <property type="entry name" value="Peptidase_C65_otubain_sub1"/>
</dbReference>
<dbReference type="EC" id="3.4.19.12" evidence="2"/>
<dbReference type="GO" id="GO:0071108">
    <property type="term" value="P:protein K48-linked deubiquitination"/>
    <property type="evidence" value="ECO:0007669"/>
    <property type="project" value="TreeGrafter"/>
</dbReference>
<dbReference type="InterPro" id="IPR019400">
    <property type="entry name" value="Peptidase_C65_otubain"/>
</dbReference>
<dbReference type="PANTHER" id="PTHR12931">
    <property type="entry name" value="UBIQUITIN THIOLESTERASE PROTEIN OTUB"/>
    <property type="match status" value="1"/>
</dbReference>
<comment type="caution">
    <text evidence="9">The sequence shown here is derived from an EMBL/GenBank/DDBJ whole genome shotgun (WGS) entry which is preliminary data.</text>
</comment>
<gene>
    <name evidence="9" type="ORF">VHUM_02122</name>
</gene>
<evidence type="ECO:0000256" key="5">
    <source>
        <dbReference type="ARBA" id="ARBA00022801"/>
    </source>
</evidence>
<dbReference type="PROSITE" id="PS50802">
    <property type="entry name" value="OTU"/>
    <property type="match status" value="1"/>
</dbReference>
<evidence type="ECO:0000256" key="7">
    <source>
        <dbReference type="SAM" id="MobiDB-lite"/>
    </source>
</evidence>
<dbReference type="Gene3D" id="1.20.1300.20">
    <property type="entry name" value="Peptidase C65 Otubain, subdomain 2"/>
    <property type="match status" value="1"/>
</dbReference>
<dbReference type="AlphaFoldDB" id="A0A7D8Z0E7"/>
<dbReference type="SUPFAM" id="SSF54001">
    <property type="entry name" value="Cysteine proteinases"/>
    <property type="match status" value="1"/>
</dbReference>
<organism evidence="9 10">
    <name type="scientific">Vanrija humicola</name>
    <name type="common">Yeast</name>
    <name type="synonym">Cryptococcus humicola</name>
    <dbReference type="NCBI Taxonomy" id="5417"/>
    <lineage>
        <taxon>Eukaryota</taxon>
        <taxon>Fungi</taxon>
        <taxon>Dikarya</taxon>
        <taxon>Basidiomycota</taxon>
        <taxon>Agaricomycotina</taxon>
        <taxon>Tremellomycetes</taxon>
        <taxon>Trichosporonales</taxon>
        <taxon>Trichosporonaceae</taxon>
        <taxon>Vanrija</taxon>
    </lineage>
</organism>
<keyword evidence="6" id="KW-0788">Thiol protease</keyword>
<evidence type="ECO:0000256" key="1">
    <source>
        <dbReference type="ARBA" id="ARBA00000707"/>
    </source>
</evidence>
<dbReference type="CDD" id="cd22749">
    <property type="entry name" value="Otubain_C65"/>
    <property type="match status" value="1"/>
</dbReference>
<protein>
    <recommendedName>
        <fullName evidence="2">ubiquitinyl hydrolase 1</fullName>
        <ecNumber evidence="2">3.4.19.12</ecNumber>
    </recommendedName>
</protein>
<name>A0A7D8Z0E7_VANHU</name>
<keyword evidence="3" id="KW-0645">Protease</keyword>
<evidence type="ECO:0000313" key="10">
    <source>
        <dbReference type="Proteomes" id="UP000473826"/>
    </source>
</evidence>
<evidence type="ECO:0000259" key="8">
    <source>
        <dbReference type="PROSITE" id="PS50802"/>
    </source>
</evidence>
<dbReference type="Pfam" id="PF10275">
    <property type="entry name" value="Peptidase_C65"/>
    <property type="match status" value="1"/>
</dbReference>
<dbReference type="GO" id="GO:0006508">
    <property type="term" value="P:proteolysis"/>
    <property type="evidence" value="ECO:0007669"/>
    <property type="project" value="UniProtKB-KW"/>
</dbReference>
<dbReference type="Proteomes" id="UP000473826">
    <property type="component" value="Unassembled WGS sequence"/>
</dbReference>
<feature type="domain" description="OTU" evidence="8">
    <location>
        <begin position="47"/>
        <end position="260"/>
    </location>
</feature>
<feature type="region of interest" description="Disordered" evidence="7">
    <location>
        <begin position="318"/>
        <end position="408"/>
    </location>
</feature>